<organism evidence="1 2">
    <name type="scientific">Candidatus Segetimicrobium genomatis</name>
    <dbReference type="NCBI Taxonomy" id="2569760"/>
    <lineage>
        <taxon>Bacteria</taxon>
        <taxon>Bacillati</taxon>
        <taxon>Candidatus Sysuimicrobiota</taxon>
        <taxon>Candidatus Sysuimicrobiia</taxon>
        <taxon>Candidatus Sysuimicrobiales</taxon>
        <taxon>Candidatus Segetimicrobiaceae</taxon>
        <taxon>Candidatus Segetimicrobium</taxon>
    </lineage>
</organism>
<evidence type="ECO:0000313" key="1">
    <source>
        <dbReference type="EMBL" id="TMI82727.1"/>
    </source>
</evidence>
<gene>
    <name evidence="1" type="ORF">E6H03_05020</name>
</gene>
<dbReference type="Proteomes" id="UP000318093">
    <property type="component" value="Unassembled WGS sequence"/>
</dbReference>
<dbReference type="InterPro" id="IPR010428">
    <property type="entry name" value="Zincin_1"/>
</dbReference>
<dbReference type="Pfam" id="PF06262">
    <property type="entry name" value="Zincin_1"/>
    <property type="match status" value="1"/>
</dbReference>
<sequence length="122" mass="13900">MRRARFERLVAQALDNLPPQFAQRLTNIAVIVEPRPSREVAKDLGADILGLYQGASELEQSPMAPYELPEVIVVYQENIEAVCRTDEEIIEEIRKTVIHEVGHHFGLSDDQMEAWETDPDDD</sequence>
<name>A0A537JGQ9_9BACT</name>
<dbReference type="EMBL" id="VBAN01000147">
    <property type="protein sequence ID" value="TMI82727.1"/>
    <property type="molecule type" value="Genomic_DNA"/>
</dbReference>
<proteinExistence type="predicted"/>
<dbReference type="AlphaFoldDB" id="A0A537JGQ9"/>
<reference evidence="1 2" key="1">
    <citation type="journal article" date="2019" name="Nat. Microbiol.">
        <title>Mediterranean grassland soil C-N compound turnover is dependent on rainfall and depth, and is mediated by genomically divergent microorganisms.</title>
        <authorList>
            <person name="Diamond S."/>
            <person name="Andeer P.F."/>
            <person name="Li Z."/>
            <person name="Crits-Christoph A."/>
            <person name="Burstein D."/>
            <person name="Anantharaman K."/>
            <person name="Lane K.R."/>
            <person name="Thomas B.C."/>
            <person name="Pan C."/>
            <person name="Northen T.R."/>
            <person name="Banfield J.F."/>
        </authorList>
    </citation>
    <scope>NUCLEOTIDE SEQUENCE [LARGE SCALE GENOMIC DNA]</scope>
    <source>
        <strain evidence="1">NP_6</strain>
    </source>
</reference>
<dbReference type="SUPFAM" id="SSF55486">
    <property type="entry name" value="Metalloproteases ('zincins'), catalytic domain"/>
    <property type="match status" value="1"/>
</dbReference>
<evidence type="ECO:0000313" key="2">
    <source>
        <dbReference type="Proteomes" id="UP000318093"/>
    </source>
</evidence>
<comment type="caution">
    <text evidence="1">The sequence shown here is derived from an EMBL/GenBank/DDBJ whole genome shotgun (WGS) entry which is preliminary data.</text>
</comment>
<dbReference type="CDD" id="cd12952">
    <property type="entry name" value="MMP_ACEL2062"/>
    <property type="match status" value="1"/>
</dbReference>
<accession>A0A537JGQ9</accession>
<dbReference type="Gene3D" id="3.30.2010.20">
    <property type="match status" value="1"/>
</dbReference>
<protein>
    <submittedName>
        <fullName evidence="1">Metallopeptidase family protein</fullName>
    </submittedName>
</protein>
<dbReference type="InterPro" id="IPR038555">
    <property type="entry name" value="Zincin_1_sf"/>
</dbReference>